<comment type="caution">
    <text evidence="2">The sequence shown here is derived from an EMBL/GenBank/DDBJ whole genome shotgun (WGS) entry which is preliminary data.</text>
</comment>
<evidence type="ECO:0000313" key="3">
    <source>
        <dbReference type="Proteomes" id="UP001224392"/>
    </source>
</evidence>
<organism evidence="2 3">
    <name type="scientific">Biformimicrobium ophioploci</name>
    <dbReference type="NCBI Taxonomy" id="3036711"/>
    <lineage>
        <taxon>Bacteria</taxon>
        <taxon>Pseudomonadati</taxon>
        <taxon>Pseudomonadota</taxon>
        <taxon>Gammaproteobacteria</taxon>
        <taxon>Cellvibrionales</taxon>
        <taxon>Microbulbiferaceae</taxon>
        <taxon>Biformimicrobium</taxon>
    </lineage>
</organism>
<evidence type="ECO:0000313" key="2">
    <source>
        <dbReference type="EMBL" id="GMG86592.1"/>
    </source>
</evidence>
<keyword evidence="3" id="KW-1185">Reference proteome</keyword>
<feature type="transmembrane region" description="Helical" evidence="1">
    <location>
        <begin position="179"/>
        <end position="200"/>
    </location>
</feature>
<proteinExistence type="predicted"/>
<feature type="transmembrane region" description="Helical" evidence="1">
    <location>
        <begin position="221"/>
        <end position="238"/>
    </location>
</feature>
<name>A0ABQ6LX47_9GAMM</name>
<evidence type="ECO:0000256" key="1">
    <source>
        <dbReference type="SAM" id="Phobius"/>
    </source>
</evidence>
<dbReference type="Proteomes" id="UP001224392">
    <property type="component" value="Unassembled WGS sequence"/>
</dbReference>
<accession>A0ABQ6LX47</accession>
<keyword evidence="1" id="KW-0472">Membrane</keyword>
<gene>
    <name evidence="2" type="ORF">MNKW57_09130</name>
</gene>
<keyword evidence="1" id="KW-1133">Transmembrane helix</keyword>
<feature type="transmembrane region" description="Helical" evidence="1">
    <location>
        <begin position="14"/>
        <end position="32"/>
    </location>
</feature>
<feature type="transmembrane region" description="Helical" evidence="1">
    <location>
        <begin position="244"/>
        <end position="263"/>
    </location>
</feature>
<reference evidence="2 3" key="1">
    <citation type="submission" date="2023-04" db="EMBL/GenBank/DDBJ databases">
        <title>Marinobulbifer ophiurae gen. nov., sp. Nov., isolate from tissue of brittle star Ophioplocus japonicus.</title>
        <authorList>
            <person name="Kawano K."/>
            <person name="Sawayama S."/>
            <person name="Nakagawa S."/>
        </authorList>
    </citation>
    <scope>NUCLEOTIDE SEQUENCE [LARGE SCALE GENOMIC DNA]</scope>
    <source>
        <strain evidence="2 3">NKW57</strain>
    </source>
</reference>
<evidence type="ECO:0008006" key="4">
    <source>
        <dbReference type="Google" id="ProtNLM"/>
    </source>
</evidence>
<sequence length="275" mass="31006">MVGAHFNRHTVFKLFKYAIYLLLSYNVYGFFVDEHAAALQLYPEGVPAGELITKYRSTIDTLAWVVLLLVFELETYVLSDERITGWVKAALNTVSAICYAFIVYAFLGYVGELRYLSDLAPLAGSACDLVAQGGWSVFEGLDEYSALTAQNCGQFAEGALRIQGEEAIGTAEVFRDAQLLAWVDVINAGVWLLIVAILAFEVWSQLAHHRPELDKRFGHPVKAILYLTLLGCAVYWGFEGSFLDFWDAFLWLVAFFFIEMNIFEWQEESKEALVD</sequence>
<protein>
    <recommendedName>
        <fullName evidence="4">Shikimate kinase</fullName>
    </recommendedName>
</protein>
<feature type="transmembrane region" description="Helical" evidence="1">
    <location>
        <begin position="90"/>
        <end position="110"/>
    </location>
</feature>
<dbReference type="EMBL" id="BSYJ01000002">
    <property type="protein sequence ID" value="GMG86592.1"/>
    <property type="molecule type" value="Genomic_DNA"/>
</dbReference>
<keyword evidence="1" id="KW-0812">Transmembrane</keyword>
<feature type="transmembrane region" description="Helical" evidence="1">
    <location>
        <begin position="61"/>
        <end position="78"/>
    </location>
</feature>